<dbReference type="Gene3D" id="2.120.10.30">
    <property type="entry name" value="TolB, C-terminal domain"/>
    <property type="match status" value="1"/>
</dbReference>
<sequence length="463" mass="50412">MRLALLFLALFSCAAGAQSPAASSDVEGAQQLPAGEIDSRLAQVTDANELAAVAQTLAQRGEHLDAARVWRRLAELRPHLGRYQLEMAAEMATQNYKTLTYNALLQLQAQGYAFDFSQDKRFDPVSDTEVWGHVLNGFKMNRETYGKGKVLHTLPKEDLLIESLAWDDSRDKLLVGSARTGSVFTVEGGGKLKPLVKADDENGMWSIFDLAVDAERGVLWVASTAVPHFKGYSAEKDLGKAGVFKFDLRSGKFTKRFLSPQILGQQFFMSSLALGPDGTLYAADGVNNAIYMVRDDQLTRLVHNPVLSSIRGMSVSEDGKVLYFSDYERGIFGIELDGLKPFEVAVPKTLALGGIDDLVTVGNDLVIVQNGMEPKRVMKLRLGAGGRAVQSVAPIEANREELVQPTQATLDGKRLLLIANSQKDNYDRFGLLRDKNKLAGTVIFETGTEGGQGTQPGAQPSGQ</sequence>
<comment type="caution">
    <text evidence="2">The sequence shown here is derived from an EMBL/GenBank/DDBJ whole genome shotgun (WGS) entry which is preliminary data.</text>
</comment>
<evidence type="ECO:0000313" key="2">
    <source>
        <dbReference type="EMBL" id="MCK7595289.1"/>
    </source>
</evidence>
<evidence type="ECO:0000256" key="1">
    <source>
        <dbReference type="SAM" id="SignalP"/>
    </source>
</evidence>
<name>A0ABT0GM52_9GAMM</name>
<evidence type="ECO:0000313" key="3">
    <source>
        <dbReference type="Proteomes" id="UP001431449"/>
    </source>
</evidence>
<protein>
    <submittedName>
        <fullName evidence="2">Uncharacterized protein</fullName>
    </submittedName>
</protein>
<reference evidence="2" key="1">
    <citation type="submission" date="2022-04" db="EMBL/GenBank/DDBJ databases">
        <title>Lysobacter sp. CAU 1642 isolated from sea sand.</title>
        <authorList>
            <person name="Kim W."/>
        </authorList>
    </citation>
    <scope>NUCLEOTIDE SEQUENCE</scope>
    <source>
        <strain evidence="2">CAU 1642</strain>
    </source>
</reference>
<dbReference type="EMBL" id="JALNMH010000015">
    <property type="protein sequence ID" value="MCK7595289.1"/>
    <property type="molecule type" value="Genomic_DNA"/>
</dbReference>
<keyword evidence="3" id="KW-1185">Reference proteome</keyword>
<feature type="chain" id="PRO_5046624010" evidence="1">
    <location>
        <begin position="18"/>
        <end position="463"/>
    </location>
</feature>
<accession>A0ABT0GM52</accession>
<gene>
    <name evidence="2" type="ORF">M0G41_16640</name>
</gene>
<dbReference type="SUPFAM" id="SSF101898">
    <property type="entry name" value="NHL repeat"/>
    <property type="match status" value="1"/>
</dbReference>
<feature type="signal peptide" evidence="1">
    <location>
        <begin position="1"/>
        <end position="17"/>
    </location>
</feature>
<dbReference type="RefSeq" id="WP_248211130.1">
    <property type="nucleotide sequence ID" value="NZ_JALNMH010000015.1"/>
</dbReference>
<organism evidence="2 3">
    <name type="scientific">Pseudomarimonas salicorniae</name>
    <dbReference type="NCBI Taxonomy" id="2933270"/>
    <lineage>
        <taxon>Bacteria</taxon>
        <taxon>Pseudomonadati</taxon>
        <taxon>Pseudomonadota</taxon>
        <taxon>Gammaproteobacteria</taxon>
        <taxon>Lysobacterales</taxon>
        <taxon>Lysobacteraceae</taxon>
        <taxon>Pseudomarimonas</taxon>
    </lineage>
</organism>
<dbReference type="Proteomes" id="UP001431449">
    <property type="component" value="Unassembled WGS sequence"/>
</dbReference>
<proteinExistence type="predicted"/>
<keyword evidence="1" id="KW-0732">Signal</keyword>
<dbReference type="InterPro" id="IPR011042">
    <property type="entry name" value="6-blade_b-propeller_TolB-like"/>
</dbReference>